<protein>
    <submittedName>
        <fullName evidence="8">NADH-dependent flavin oxidoreductase</fullName>
        <ecNumber evidence="8">1.3.1.42</ecNumber>
    </submittedName>
</protein>
<name>A0ABR0KAA2_9EURO</name>
<evidence type="ECO:0000256" key="6">
    <source>
        <dbReference type="SAM" id="MobiDB-lite"/>
    </source>
</evidence>
<reference evidence="8 9" key="1">
    <citation type="submission" date="2023-08" db="EMBL/GenBank/DDBJ databases">
        <title>Black Yeasts Isolated from many extreme environments.</title>
        <authorList>
            <person name="Coleine C."/>
            <person name="Stajich J.E."/>
            <person name="Selbmann L."/>
        </authorList>
    </citation>
    <scope>NUCLEOTIDE SEQUENCE [LARGE SCALE GENOMIC DNA]</scope>
    <source>
        <strain evidence="8 9">CCFEE 5885</strain>
    </source>
</reference>
<evidence type="ECO:0000256" key="4">
    <source>
        <dbReference type="ARBA" id="ARBA00022857"/>
    </source>
</evidence>
<gene>
    <name evidence="8" type="primary">OYE32_2</name>
    <name evidence="8" type="ORF">LTR24_004991</name>
</gene>
<keyword evidence="5 8" id="KW-0560">Oxidoreductase</keyword>
<dbReference type="SUPFAM" id="SSF51395">
    <property type="entry name" value="FMN-linked oxidoreductases"/>
    <property type="match status" value="1"/>
</dbReference>
<feature type="region of interest" description="Disordered" evidence="6">
    <location>
        <begin position="22"/>
        <end position="46"/>
    </location>
</feature>
<dbReference type="GO" id="GO:0016629">
    <property type="term" value="F:12-oxophytodienoate reductase activity"/>
    <property type="evidence" value="ECO:0007669"/>
    <property type="project" value="UniProtKB-EC"/>
</dbReference>
<keyword evidence="2" id="KW-0285">Flavoprotein</keyword>
<evidence type="ECO:0000256" key="3">
    <source>
        <dbReference type="ARBA" id="ARBA00022643"/>
    </source>
</evidence>
<comment type="cofactor">
    <cofactor evidence="1">
        <name>FMN</name>
        <dbReference type="ChEBI" id="CHEBI:58210"/>
    </cofactor>
</comment>
<evidence type="ECO:0000313" key="8">
    <source>
        <dbReference type="EMBL" id="KAK5092655.1"/>
    </source>
</evidence>
<comment type="caution">
    <text evidence="8">The sequence shown here is derived from an EMBL/GenBank/DDBJ whole genome shotgun (WGS) entry which is preliminary data.</text>
</comment>
<keyword evidence="4" id="KW-0521">NADP</keyword>
<keyword evidence="3" id="KW-0288">FMN</keyword>
<evidence type="ECO:0000256" key="1">
    <source>
        <dbReference type="ARBA" id="ARBA00001917"/>
    </source>
</evidence>
<keyword evidence="9" id="KW-1185">Reference proteome</keyword>
<evidence type="ECO:0000256" key="5">
    <source>
        <dbReference type="ARBA" id="ARBA00023002"/>
    </source>
</evidence>
<accession>A0ABR0KAA2</accession>
<evidence type="ECO:0000259" key="7">
    <source>
        <dbReference type="Pfam" id="PF00724"/>
    </source>
</evidence>
<feature type="domain" description="NADH:flavin oxidoreductase/NADH oxidase N-terminal" evidence="7">
    <location>
        <begin position="47"/>
        <end position="393"/>
    </location>
</feature>
<evidence type="ECO:0000313" key="9">
    <source>
        <dbReference type="Proteomes" id="UP001345013"/>
    </source>
</evidence>
<dbReference type="InterPro" id="IPR001155">
    <property type="entry name" value="OxRdtase_FMN_N"/>
</dbReference>
<organism evidence="8 9">
    <name type="scientific">Lithohypha guttulata</name>
    <dbReference type="NCBI Taxonomy" id="1690604"/>
    <lineage>
        <taxon>Eukaryota</taxon>
        <taxon>Fungi</taxon>
        <taxon>Dikarya</taxon>
        <taxon>Ascomycota</taxon>
        <taxon>Pezizomycotina</taxon>
        <taxon>Eurotiomycetes</taxon>
        <taxon>Chaetothyriomycetidae</taxon>
        <taxon>Chaetothyriales</taxon>
        <taxon>Trichomeriaceae</taxon>
        <taxon>Lithohypha</taxon>
    </lineage>
</organism>
<dbReference type="EC" id="1.3.1.42" evidence="8"/>
<dbReference type="InterPro" id="IPR044152">
    <property type="entry name" value="YqjM-like"/>
</dbReference>
<dbReference type="Pfam" id="PF00724">
    <property type="entry name" value="Oxidored_FMN"/>
    <property type="match status" value="1"/>
</dbReference>
<dbReference type="Gene3D" id="3.20.20.70">
    <property type="entry name" value="Aldolase class I"/>
    <property type="match status" value="1"/>
</dbReference>
<dbReference type="PANTHER" id="PTHR43303">
    <property type="entry name" value="NADPH DEHYDROGENASE C23G7.10C-RELATED"/>
    <property type="match status" value="1"/>
</dbReference>
<dbReference type="PANTHER" id="PTHR43303:SF4">
    <property type="entry name" value="NADPH DEHYDROGENASE C23G7.10C-RELATED"/>
    <property type="match status" value="1"/>
</dbReference>
<sequence length="420" mass="45691">MGSVSTDAKTKVIRNVPAKGISYFTPAQNPPSGTALDPQPNGKPTPKLFQPLTIRGVTFQNRIWLSPLCQYSAQNGRMTDWHLTHLGGIIQRGPGLSFVEAAAVTPQGRITPEDVGLWEDGQIEPMKRVVEFAHSQGQKIAIQLAHAGRKASTVAPWLSMGDTAVEEVNGWPKDVWAPSAIPFSDTFPMPNELTKDGILEVKNAFVAAAKRAVKAGFDVIEIHNAHGYLLHEFLSPVSNKRTDDYGGSFENRTRLTLEVVEAVRTTIPENMPLFVRISGTDWLDQQRDEFPESWTKDDTAKLAPLLADRGVDLLDVSSAGLHPKQAIEKSEKAYQAAVAKYVKESVGDKLLITAVGSISGGQQAQKLLDEGLDAVFSGRWFQKNPGLVWSMAEDLGVDISIANQIKWAFGGRGAGSGSKR</sequence>
<dbReference type="InterPro" id="IPR013785">
    <property type="entry name" value="Aldolase_TIM"/>
</dbReference>
<dbReference type="CDD" id="cd02932">
    <property type="entry name" value="OYE_YqiM_FMN"/>
    <property type="match status" value="1"/>
</dbReference>
<dbReference type="Proteomes" id="UP001345013">
    <property type="component" value="Unassembled WGS sequence"/>
</dbReference>
<evidence type="ECO:0000256" key="2">
    <source>
        <dbReference type="ARBA" id="ARBA00022630"/>
    </source>
</evidence>
<proteinExistence type="predicted"/>
<dbReference type="EMBL" id="JAVRRG010000054">
    <property type="protein sequence ID" value="KAK5092655.1"/>
    <property type="molecule type" value="Genomic_DNA"/>
</dbReference>